<dbReference type="AlphaFoldDB" id="F0QQT4"/>
<feature type="transmembrane region" description="Helical" evidence="1">
    <location>
        <begin position="185"/>
        <end position="208"/>
    </location>
</feature>
<dbReference type="KEGG" id="mss:MSU_0312"/>
<feature type="transmembrane region" description="Helical" evidence="1">
    <location>
        <begin position="124"/>
        <end position="144"/>
    </location>
</feature>
<protein>
    <submittedName>
        <fullName evidence="2">Putative membrane protein</fullName>
    </submittedName>
</protein>
<dbReference type="Proteomes" id="UP000007484">
    <property type="component" value="Chromosome"/>
</dbReference>
<keyword evidence="3" id="KW-1185">Reference proteome</keyword>
<accession>F0QQT4</accession>
<organism evidence="2 3">
    <name type="scientific">Mycoplasma suis (strain Illinois)</name>
    <dbReference type="NCBI Taxonomy" id="768700"/>
    <lineage>
        <taxon>Bacteria</taxon>
        <taxon>Bacillati</taxon>
        <taxon>Mycoplasmatota</taxon>
        <taxon>Mollicutes</taxon>
        <taxon>Mycoplasmataceae</taxon>
        <taxon>Mycoplasma</taxon>
    </lineage>
</organism>
<keyword evidence="1" id="KW-0472">Membrane</keyword>
<feature type="transmembrane region" description="Helical" evidence="1">
    <location>
        <begin position="90"/>
        <end position="108"/>
    </location>
</feature>
<feature type="transmembrane region" description="Helical" evidence="1">
    <location>
        <begin position="46"/>
        <end position="70"/>
    </location>
</feature>
<sequence length="229" mass="26873">MCYEFTLNNFVVTIRQITWQSNFFAFIVALTYILKPNLSIFKTDTIFIIIGSLLVTSGTIFFFLLLPVYLSSNLLYYSSISLPLPINVFWNFWNHSVTPVAFVNLLLVRFRERSSCLRIDRKKALHGFGIFWLINILLNIYFSFDNYNTLPYGAVTNWNWKRPIEKLKGLNGIAESQHIVYNFQLAFFSFVIVGITTIVSFLIFWVIADSPFKERIQSYRLRNLLLNLR</sequence>
<proteinExistence type="predicted"/>
<evidence type="ECO:0000313" key="3">
    <source>
        <dbReference type="Proteomes" id="UP000007484"/>
    </source>
</evidence>
<keyword evidence="1" id="KW-1133">Transmembrane helix</keyword>
<dbReference type="EMBL" id="CP002525">
    <property type="protein sequence ID" value="ADX97854.1"/>
    <property type="molecule type" value="Genomic_DNA"/>
</dbReference>
<feature type="transmembrane region" description="Helical" evidence="1">
    <location>
        <begin position="17"/>
        <end position="34"/>
    </location>
</feature>
<reference evidence="2 3" key="1">
    <citation type="journal article" date="2011" name="J. Bacteriol.">
        <title>Complete genome sequences of two hemotropic Mycoplasmas, Mycoplasma haemofelis strain Ohio2 and Mycoplasma suis strain Illinois.</title>
        <authorList>
            <person name="Messick J.B."/>
            <person name="Santos A.P."/>
            <person name="Guimaraes A.M."/>
        </authorList>
    </citation>
    <scope>NUCLEOTIDE SEQUENCE [LARGE SCALE GENOMIC DNA]</scope>
    <source>
        <strain evidence="2 3">Illinois</strain>
    </source>
</reference>
<evidence type="ECO:0000256" key="1">
    <source>
        <dbReference type="SAM" id="Phobius"/>
    </source>
</evidence>
<name>F0QQT4_MYCSL</name>
<keyword evidence="1" id="KW-0812">Transmembrane</keyword>
<evidence type="ECO:0000313" key="2">
    <source>
        <dbReference type="EMBL" id="ADX97854.1"/>
    </source>
</evidence>
<dbReference type="HOGENOM" id="CLU_086961_0_0_14"/>
<gene>
    <name evidence="2" type="ordered locus">MSU_0312</name>
</gene>